<accession>A0ABU2JAV4</accession>
<gene>
    <name evidence="3" type="ORF">RM423_12030</name>
</gene>
<organism evidence="3 4">
    <name type="scientific">Jatrophihabitans lederbergiae</name>
    <dbReference type="NCBI Taxonomy" id="3075547"/>
    <lineage>
        <taxon>Bacteria</taxon>
        <taxon>Bacillati</taxon>
        <taxon>Actinomycetota</taxon>
        <taxon>Actinomycetes</taxon>
        <taxon>Jatrophihabitantales</taxon>
        <taxon>Jatrophihabitantaceae</taxon>
        <taxon>Jatrophihabitans</taxon>
    </lineage>
</organism>
<dbReference type="Pfam" id="PF00067">
    <property type="entry name" value="p450"/>
    <property type="match status" value="2"/>
</dbReference>
<evidence type="ECO:0000313" key="4">
    <source>
        <dbReference type="Proteomes" id="UP001183176"/>
    </source>
</evidence>
<proteinExistence type="inferred from homology"/>
<dbReference type="PANTHER" id="PTHR46696">
    <property type="entry name" value="P450, PUTATIVE (EUROFUNG)-RELATED"/>
    <property type="match status" value="1"/>
</dbReference>
<keyword evidence="2" id="KW-0479">Metal-binding</keyword>
<dbReference type="PROSITE" id="PS00086">
    <property type="entry name" value="CYTOCHROME_P450"/>
    <property type="match status" value="1"/>
</dbReference>
<dbReference type="InterPro" id="IPR002397">
    <property type="entry name" value="Cyt_P450_B"/>
</dbReference>
<dbReference type="Proteomes" id="UP001183176">
    <property type="component" value="Unassembled WGS sequence"/>
</dbReference>
<keyword evidence="2" id="KW-0560">Oxidoreductase</keyword>
<dbReference type="SUPFAM" id="SSF48264">
    <property type="entry name" value="Cytochrome P450"/>
    <property type="match status" value="1"/>
</dbReference>
<dbReference type="RefSeq" id="WP_311423272.1">
    <property type="nucleotide sequence ID" value="NZ_JAVREH010000014.1"/>
</dbReference>
<evidence type="ECO:0000256" key="2">
    <source>
        <dbReference type="RuleBase" id="RU000461"/>
    </source>
</evidence>
<keyword evidence="2" id="KW-0503">Monooxygenase</keyword>
<reference evidence="4" key="1">
    <citation type="submission" date="2023-07" db="EMBL/GenBank/DDBJ databases">
        <title>30 novel species of actinomycetes from the DSMZ collection.</title>
        <authorList>
            <person name="Nouioui I."/>
        </authorList>
    </citation>
    <scope>NUCLEOTIDE SEQUENCE [LARGE SCALE GENOMIC DNA]</scope>
    <source>
        <strain evidence="4">DSM 44399</strain>
    </source>
</reference>
<keyword evidence="2" id="KW-0408">Iron</keyword>
<dbReference type="PRINTS" id="PR00385">
    <property type="entry name" value="P450"/>
</dbReference>
<keyword evidence="4" id="KW-1185">Reference proteome</keyword>
<dbReference type="InterPro" id="IPR036396">
    <property type="entry name" value="Cyt_P450_sf"/>
</dbReference>
<dbReference type="EMBL" id="JAVREH010000014">
    <property type="protein sequence ID" value="MDT0262121.1"/>
    <property type="molecule type" value="Genomic_DNA"/>
</dbReference>
<sequence>MLATAEKVLHWPFSRTMHGRPPVEFDLLRTESACPVLLPAGATESRRAWLVTAYDDVRQALADPRLSADEVRPGAPVRIQVPPGERPSSFLRMDDPDHARLRSMITSEFTAHRARAVRPVVQQRIDDLLDILAASPGAADLQQVFTRALPTMIIAGILGVPTADTGNFVELTRTVLSQDDPMVAFAAYQQITQYLRDLAVSKLAEPGEDLMSRVATKHVRTGHLTIDQLVGIARLVLIAGHETTTNQLALNVLSLLLDANLRAQVLTDGGAKIGQYVEEAMRYWSISQDAILRQATVDLELGGVQMRAGDAVVISIPAANNDPAMFADQDVIRLDRDSGKHLQWGYGPHFCLGAPLARLEMELALRSLFERFPSLALAVDDPAPLYRTDTIFFGVKTLPVTWDPELPRR</sequence>
<dbReference type="PRINTS" id="PR00359">
    <property type="entry name" value="BP450"/>
</dbReference>
<name>A0ABU2JAV4_9ACTN</name>
<keyword evidence="2" id="KW-0349">Heme</keyword>
<comment type="similarity">
    <text evidence="1 2">Belongs to the cytochrome P450 family.</text>
</comment>
<evidence type="ECO:0000313" key="3">
    <source>
        <dbReference type="EMBL" id="MDT0262121.1"/>
    </source>
</evidence>
<protein>
    <submittedName>
        <fullName evidence="3">Cytochrome P450</fullName>
    </submittedName>
</protein>
<evidence type="ECO:0000256" key="1">
    <source>
        <dbReference type="ARBA" id="ARBA00010617"/>
    </source>
</evidence>
<comment type="caution">
    <text evidence="3">The sequence shown here is derived from an EMBL/GenBank/DDBJ whole genome shotgun (WGS) entry which is preliminary data.</text>
</comment>
<dbReference type="InterPro" id="IPR001128">
    <property type="entry name" value="Cyt_P450"/>
</dbReference>
<dbReference type="PANTHER" id="PTHR46696:SF1">
    <property type="entry name" value="CYTOCHROME P450 YJIB-RELATED"/>
    <property type="match status" value="1"/>
</dbReference>
<dbReference type="Gene3D" id="1.10.630.10">
    <property type="entry name" value="Cytochrome P450"/>
    <property type="match status" value="1"/>
</dbReference>
<dbReference type="InterPro" id="IPR017972">
    <property type="entry name" value="Cyt_P450_CS"/>
</dbReference>